<feature type="region of interest" description="Disordered" evidence="1">
    <location>
        <begin position="1"/>
        <end position="21"/>
    </location>
</feature>
<protein>
    <recommendedName>
        <fullName evidence="4">DNA-3-methyladenine glycosylase I</fullName>
    </recommendedName>
</protein>
<proteinExistence type="predicted"/>
<dbReference type="EMBL" id="JABTTQ020001650">
    <property type="protein sequence ID" value="KAK6129422.1"/>
    <property type="molecule type" value="Genomic_DNA"/>
</dbReference>
<feature type="compositionally biased region" description="Polar residues" evidence="1">
    <location>
        <begin position="164"/>
        <end position="173"/>
    </location>
</feature>
<reference evidence="2 3" key="1">
    <citation type="journal article" date="2021" name="Comput. Struct. Biotechnol. J.">
        <title>De novo genome assembly of the potent medicinal plant Rehmannia glutinosa using nanopore technology.</title>
        <authorList>
            <person name="Ma L."/>
            <person name="Dong C."/>
            <person name="Song C."/>
            <person name="Wang X."/>
            <person name="Zheng X."/>
            <person name="Niu Y."/>
            <person name="Chen S."/>
            <person name="Feng W."/>
        </authorList>
    </citation>
    <scope>NUCLEOTIDE SEQUENCE [LARGE SCALE GENOMIC DNA]</scope>
    <source>
        <strain evidence="2">DH-2019</strain>
    </source>
</reference>
<feature type="region of interest" description="Disordered" evidence="1">
    <location>
        <begin position="151"/>
        <end position="178"/>
    </location>
</feature>
<gene>
    <name evidence="2" type="ORF">DH2020_036840</name>
</gene>
<dbReference type="PANTHER" id="PTHR31116:SF4">
    <property type="entry name" value="DNA GLYCOSYLASE SUPERFAMILY PROTEIN"/>
    <property type="match status" value="1"/>
</dbReference>
<accession>A0ABR0V2K9</accession>
<dbReference type="Proteomes" id="UP001318860">
    <property type="component" value="Unassembled WGS sequence"/>
</dbReference>
<dbReference type="Gene3D" id="1.10.340.30">
    <property type="entry name" value="Hypothetical protein, domain 2"/>
    <property type="match status" value="2"/>
</dbReference>
<evidence type="ECO:0000313" key="2">
    <source>
        <dbReference type="EMBL" id="KAK6129422.1"/>
    </source>
</evidence>
<evidence type="ECO:0000313" key="3">
    <source>
        <dbReference type="Proteomes" id="UP001318860"/>
    </source>
</evidence>
<keyword evidence="3" id="KW-1185">Reference proteome</keyword>
<dbReference type="InterPro" id="IPR005019">
    <property type="entry name" value="Adenine_glyco"/>
</dbReference>
<dbReference type="Pfam" id="PF03352">
    <property type="entry name" value="Adenine_glyco"/>
    <property type="match status" value="2"/>
</dbReference>
<evidence type="ECO:0008006" key="4">
    <source>
        <dbReference type="Google" id="ProtNLM"/>
    </source>
</evidence>
<feature type="compositionally biased region" description="Low complexity" evidence="1">
    <location>
        <begin position="1"/>
        <end position="13"/>
    </location>
</feature>
<sequence length="409" mass="45572">MCSSKSRLQKSSSINGRPVLQPNCNRAPLLERRNSIAVIRNSSSPAGSINTSADCNINAKVSLKTYTTPPTSPKNRIHPLPMIKTIDYQPNTPASNKPLLKKCKSTCTDSGTFKYNSSAIVEAPGSIAAARKELVAIIQEQRKLRIAHYGRTTSKSGNNDDRYSSSLPNTTPNAVPVQPEKRCSFITPNSDPIYVAYHDEEWGVPVHDDKLLFELLVLTGAQLGSDWTSVLRKRQDFRDAFSSFDVEIVSKFSEKKMNWISAEYCIELSLIKKEFGSFDKYLWGFVNNKAIRTQYKCCQKISAKTSKSETISKDMLEWVGLWGKERNHGKFGSTGKGLGICLNERATAKQKKNIKEREGAKMAIGTRPHMPFPSCGPARVPAQHICYHNNSPTPFNSPTYITVETGERN</sequence>
<dbReference type="SUPFAM" id="SSF48150">
    <property type="entry name" value="DNA-glycosylase"/>
    <property type="match status" value="1"/>
</dbReference>
<organism evidence="2 3">
    <name type="scientific">Rehmannia glutinosa</name>
    <name type="common">Chinese foxglove</name>
    <dbReference type="NCBI Taxonomy" id="99300"/>
    <lineage>
        <taxon>Eukaryota</taxon>
        <taxon>Viridiplantae</taxon>
        <taxon>Streptophyta</taxon>
        <taxon>Embryophyta</taxon>
        <taxon>Tracheophyta</taxon>
        <taxon>Spermatophyta</taxon>
        <taxon>Magnoliopsida</taxon>
        <taxon>eudicotyledons</taxon>
        <taxon>Gunneridae</taxon>
        <taxon>Pentapetalae</taxon>
        <taxon>asterids</taxon>
        <taxon>lamiids</taxon>
        <taxon>Lamiales</taxon>
        <taxon>Orobanchaceae</taxon>
        <taxon>Rehmannieae</taxon>
        <taxon>Rehmannia</taxon>
    </lineage>
</organism>
<dbReference type="PANTHER" id="PTHR31116">
    <property type="entry name" value="OS04G0501200 PROTEIN"/>
    <property type="match status" value="1"/>
</dbReference>
<comment type="caution">
    <text evidence="2">The sequence shown here is derived from an EMBL/GenBank/DDBJ whole genome shotgun (WGS) entry which is preliminary data.</text>
</comment>
<dbReference type="InterPro" id="IPR011257">
    <property type="entry name" value="DNA_glycosylase"/>
</dbReference>
<name>A0ABR0V2K9_REHGL</name>
<evidence type="ECO:0000256" key="1">
    <source>
        <dbReference type="SAM" id="MobiDB-lite"/>
    </source>
</evidence>